<dbReference type="InterPro" id="IPR010179">
    <property type="entry name" value="CRISPR-assoc_prot_Cse3"/>
</dbReference>
<accession>A0ABQ0WYF7</accession>
<dbReference type="NCBIfam" id="TIGR01907">
    <property type="entry name" value="casE_Cse3"/>
    <property type="match status" value="1"/>
</dbReference>
<comment type="caution">
    <text evidence="1">The sequence shown here is derived from an EMBL/GenBank/DDBJ whole genome shotgun (WGS) entry which is preliminary data.</text>
</comment>
<dbReference type="Proteomes" id="UP000321794">
    <property type="component" value="Unassembled WGS sequence"/>
</dbReference>
<dbReference type="Gene3D" id="3.30.70.1200">
    <property type="entry name" value="Crispr-associated protein, domain 1"/>
    <property type="match status" value="1"/>
</dbReference>
<dbReference type="RefSeq" id="WP_057730332.1">
    <property type="nucleotide sequence ID" value="NZ_BJZK01000031.1"/>
</dbReference>
<reference evidence="1 2" key="1">
    <citation type="submission" date="2019-07" db="EMBL/GenBank/DDBJ databases">
        <title>Whole genome shotgun sequence of Lactobacillus zymae NBRC 107157.</title>
        <authorList>
            <person name="Hosoyama A."/>
            <person name="Uohara A."/>
            <person name="Ohji S."/>
            <person name="Ichikawa N."/>
        </authorList>
    </citation>
    <scope>NUCLEOTIDE SEQUENCE [LARGE SCALE GENOMIC DNA]</scope>
    <source>
        <strain evidence="1 2">NBRC 107157</strain>
    </source>
</reference>
<gene>
    <name evidence="1" type="ORF">LZY01_21270</name>
</gene>
<dbReference type="CDD" id="cd09727">
    <property type="entry name" value="Cas6_I-E"/>
    <property type="match status" value="1"/>
</dbReference>
<dbReference type="Gene3D" id="3.30.70.1210">
    <property type="entry name" value="Crispr-associated protein, domain 2"/>
    <property type="match status" value="1"/>
</dbReference>
<evidence type="ECO:0000313" key="2">
    <source>
        <dbReference type="Proteomes" id="UP000321794"/>
    </source>
</evidence>
<dbReference type="SUPFAM" id="SSF117987">
    <property type="entry name" value="CRISPR-associated protein"/>
    <property type="match status" value="2"/>
</dbReference>
<sequence>MYLSRVVINRYSPENFKTLTHLGAYHDWVERSFPAEFQAGIRPRHLWRIDSLANKQYLVVLSETAPDLHALEAYGVPETAVSKSYDHFLDQLQVGQVLRFKLTANPTHRVPQAGHKTGKVYPHVTAAQQRQWLIKRAESAGFQLLKLPADDYFEEPDYDFKIINRDWPILFRKPGHGHRVKLSRVTFEGMLKINDLDAFKHTLTQGIGREKAFGMGLMTVVPQR</sequence>
<name>A0ABQ0WYF7_9LACO</name>
<evidence type="ECO:0000313" key="1">
    <source>
        <dbReference type="EMBL" id="GEO72959.1"/>
    </source>
</evidence>
<proteinExistence type="predicted"/>
<protein>
    <submittedName>
        <fullName evidence="1">Type I-E CRISPR-associated protein Cas6/Cse3/CasE</fullName>
    </submittedName>
</protein>
<dbReference type="SMART" id="SM01101">
    <property type="entry name" value="CRISPR_assoc"/>
    <property type="match status" value="1"/>
</dbReference>
<organism evidence="1 2">
    <name type="scientific">Levilactobacillus zymae</name>
    <dbReference type="NCBI Taxonomy" id="267363"/>
    <lineage>
        <taxon>Bacteria</taxon>
        <taxon>Bacillati</taxon>
        <taxon>Bacillota</taxon>
        <taxon>Bacilli</taxon>
        <taxon>Lactobacillales</taxon>
        <taxon>Lactobacillaceae</taxon>
        <taxon>Levilactobacillus</taxon>
    </lineage>
</organism>
<dbReference type="Pfam" id="PF08798">
    <property type="entry name" value="CRISPR_assoc"/>
    <property type="match status" value="1"/>
</dbReference>
<keyword evidence="2" id="KW-1185">Reference proteome</keyword>
<dbReference type="EMBL" id="BJZK01000031">
    <property type="protein sequence ID" value="GEO72959.1"/>
    <property type="molecule type" value="Genomic_DNA"/>
</dbReference>